<feature type="region of interest" description="Disordered" evidence="1">
    <location>
        <begin position="63"/>
        <end position="84"/>
    </location>
</feature>
<gene>
    <name evidence="3" type="ORF">ANN_28111</name>
</gene>
<dbReference type="InterPro" id="IPR029526">
    <property type="entry name" value="PGBD"/>
</dbReference>
<dbReference type="PANTHER" id="PTHR46599">
    <property type="entry name" value="PIGGYBAC TRANSPOSABLE ELEMENT-DERIVED PROTEIN 4"/>
    <property type="match status" value="1"/>
</dbReference>
<protein>
    <recommendedName>
        <fullName evidence="2">PiggyBac transposable element-derived protein domain-containing protein</fullName>
    </recommendedName>
</protein>
<dbReference type="PANTHER" id="PTHR46599:SF3">
    <property type="entry name" value="PIGGYBAC TRANSPOSABLE ELEMENT-DERIVED PROTEIN 4"/>
    <property type="match status" value="1"/>
</dbReference>
<dbReference type="Pfam" id="PF13843">
    <property type="entry name" value="DDE_Tnp_1_7"/>
    <property type="match status" value="1"/>
</dbReference>
<organism evidence="3 4">
    <name type="scientific">Periplaneta americana</name>
    <name type="common">American cockroach</name>
    <name type="synonym">Blatta americana</name>
    <dbReference type="NCBI Taxonomy" id="6978"/>
    <lineage>
        <taxon>Eukaryota</taxon>
        <taxon>Metazoa</taxon>
        <taxon>Ecdysozoa</taxon>
        <taxon>Arthropoda</taxon>
        <taxon>Hexapoda</taxon>
        <taxon>Insecta</taxon>
        <taxon>Pterygota</taxon>
        <taxon>Neoptera</taxon>
        <taxon>Polyneoptera</taxon>
        <taxon>Dictyoptera</taxon>
        <taxon>Blattodea</taxon>
        <taxon>Blattoidea</taxon>
        <taxon>Blattidae</taxon>
        <taxon>Blattinae</taxon>
        <taxon>Periplaneta</taxon>
    </lineage>
</organism>
<feature type="compositionally biased region" description="Low complexity" evidence="1">
    <location>
        <begin position="75"/>
        <end position="84"/>
    </location>
</feature>
<feature type="compositionally biased region" description="Polar residues" evidence="1">
    <location>
        <begin position="403"/>
        <end position="413"/>
    </location>
</feature>
<keyword evidence="4" id="KW-1185">Reference proteome</keyword>
<evidence type="ECO:0000313" key="3">
    <source>
        <dbReference type="EMBL" id="KAJ4425493.1"/>
    </source>
</evidence>
<feature type="region of interest" description="Disordered" evidence="1">
    <location>
        <begin position="401"/>
        <end position="432"/>
    </location>
</feature>
<feature type="region of interest" description="Disordered" evidence="1">
    <location>
        <begin position="102"/>
        <end position="122"/>
    </location>
</feature>
<feature type="compositionally biased region" description="Basic and acidic residues" evidence="1">
    <location>
        <begin position="106"/>
        <end position="119"/>
    </location>
</feature>
<sequence length="432" mass="48386">MSQLYAPATGITARGSPLYTEHNRRTTSANSDLPSQSRSNPRSHAASGDLWLITLRHPYVSGNTSERYIRPGEQSRSPGRLSRSGLPLGLYSGLHKRCSLSAAAPSERESRVTARRKDEDVSEVEDNIVEYNDTAPVSESEDDMNDSVADNDNINNTSVIEYVAKSGRHYLPQPLQGRRCSTQNIIRERPGLRPEGNVTSILASFTKFFISDIIRIIVQYTNKEAQRIGIKRGQQEGDKFAPLREVFGLMNETFIQYYCPGESVVIDEMSLFRGRCPFKVFMKEKPDKYGALIRILADCRERYVLRMEVYAGKTEDSTPVSRGPKPIVKRLATPLKESGRNITTDRYYTSVEPAEELYTDYVLHLLYKVQDRAKNVSGLKTNVVSAMEKILSIKIKPPIADTGDNTAQGTSSVIGKRDATSAGKYQAKKREK</sequence>
<dbReference type="EMBL" id="JAJSOF020000043">
    <property type="protein sequence ID" value="KAJ4425493.1"/>
    <property type="molecule type" value="Genomic_DNA"/>
</dbReference>
<evidence type="ECO:0000259" key="2">
    <source>
        <dbReference type="Pfam" id="PF13843"/>
    </source>
</evidence>
<dbReference type="Proteomes" id="UP001148838">
    <property type="component" value="Unassembled WGS sequence"/>
</dbReference>
<feature type="domain" description="PiggyBac transposable element-derived protein" evidence="2">
    <location>
        <begin position="234"/>
        <end position="360"/>
    </location>
</feature>
<feature type="compositionally biased region" description="Polar residues" evidence="1">
    <location>
        <begin position="26"/>
        <end position="42"/>
    </location>
</feature>
<feature type="region of interest" description="Disordered" evidence="1">
    <location>
        <begin position="1"/>
        <end position="45"/>
    </location>
</feature>
<reference evidence="3 4" key="1">
    <citation type="journal article" date="2022" name="Allergy">
        <title>Genome assembly and annotation of Periplaneta americana reveal a comprehensive cockroach allergen profile.</title>
        <authorList>
            <person name="Wang L."/>
            <person name="Xiong Q."/>
            <person name="Saelim N."/>
            <person name="Wang L."/>
            <person name="Nong W."/>
            <person name="Wan A.T."/>
            <person name="Shi M."/>
            <person name="Liu X."/>
            <person name="Cao Q."/>
            <person name="Hui J.H.L."/>
            <person name="Sookrung N."/>
            <person name="Leung T.F."/>
            <person name="Tungtrongchitr A."/>
            <person name="Tsui S.K.W."/>
        </authorList>
    </citation>
    <scope>NUCLEOTIDE SEQUENCE [LARGE SCALE GENOMIC DNA]</scope>
    <source>
        <strain evidence="3">PWHHKU_190912</strain>
    </source>
</reference>
<comment type="caution">
    <text evidence="3">The sequence shown here is derived from an EMBL/GenBank/DDBJ whole genome shotgun (WGS) entry which is preliminary data.</text>
</comment>
<evidence type="ECO:0000256" key="1">
    <source>
        <dbReference type="SAM" id="MobiDB-lite"/>
    </source>
</evidence>
<proteinExistence type="predicted"/>
<evidence type="ECO:0000313" key="4">
    <source>
        <dbReference type="Proteomes" id="UP001148838"/>
    </source>
</evidence>
<accession>A0ABQ8RV03</accession>
<name>A0ABQ8RV03_PERAM</name>